<dbReference type="RefSeq" id="WP_105778211.1">
    <property type="nucleotide sequence ID" value="NZ_JAHPOL010000008.1"/>
</dbReference>
<evidence type="ECO:0000256" key="1">
    <source>
        <dbReference type="SAM" id="Phobius"/>
    </source>
</evidence>
<protein>
    <submittedName>
        <fullName evidence="2">Uncharacterized protein</fullName>
    </submittedName>
</protein>
<dbReference type="EMBL" id="PVFR01000082">
    <property type="protein sequence ID" value="PRE41317.1"/>
    <property type="molecule type" value="Genomic_DNA"/>
</dbReference>
<feature type="transmembrane region" description="Helical" evidence="1">
    <location>
        <begin position="21"/>
        <end position="40"/>
    </location>
</feature>
<feature type="transmembrane region" description="Helical" evidence="1">
    <location>
        <begin position="52"/>
        <end position="81"/>
    </location>
</feature>
<evidence type="ECO:0000313" key="2">
    <source>
        <dbReference type="EMBL" id="PRE41317.1"/>
    </source>
</evidence>
<reference evidence="2 3" key="1">
    <citation type="submission" date="2018-03" db="EMBL/GenBank/DDBJ databases">
        <authorList>
            <person name="Nguyen K."/>
            <person name="Fouts D."/>
            <person name="Sutton G."/>
        </authorList>
    </citation>
    <scope>NUCLEOTIDE SEQUENCE [LARGE SCALE GENOMIC DNA]</scope>
    <source>
        <strain evidence="2 3">AU14328</strain>
    </source>
</reference>
<accession>A0AB37AN88</accession>
<gene>
    <name evidence="2" type="ORF">C6P99_26660</name>
</gene>
<name>A0AB37AN88_9BURK</name>
<keyword evidence="1" id="KW-1133">Transmembrane helix</keyword>
<keyword evidence="1" id="KW-0472">Membrane</keyword>
<proteinExistence type="predicted"/>
<sequence>MNAISTTASAVVVGFRALPSFLRRILLVFGFSSAFAAGAFMHNHGAGDLASLFLLIGGIGTLWASGAWRIVKFGLLLALIVSRD</sequence>
<dbReference type="Proteomes" id="UP000237811">
    <property type="component" value="Unassembled WGS sequence"/>
</dbReference>
<evidence type="ECO:0000313" key="3">
    <source>
        <dbReference type="Proteomes" id="UP000237811"/>
    </source>
</evidence>
<comment type="caution">
    <text evidence="2">The sequence shown here is derived from an EMBL/GenBank/DDBJ whole genome shotgun (WGS) entry which is preliminary data.</text>
</comment>
<organism evidence="2 3">
    <name type="scientific">Burkholderia multivorans</name>
    <dbReference type="NCBI Taxonomy" id="87883"/>
    <lineage>
        <taxon>Bacteria</taxon>
        <taxon>Pseudomonadati</taxon>
        <taxon>Pseudomonadota</taxon>
        <taxon>Betaproteobacteria</taxon>
        <taxon>Burkholderiales</taxon>
        <taxon>Burkholderiaceae</taxon>
        <taxon>Burkholderia</taxon>
        <taxon>Burkholderia cepacia complex</taxon>
    </lineage>
</organism>
<keyword evidence="1" id="KW-0812">Transmembrane</keyword>
<dbReference type="AlphaFoldDB" id="A0AB37AN88"/>